<evidence type="ECO:0000313" key="13">
    <source>
        <dbReference type="Proteomes" id="UP000006135"/>
    </source>
</evidence>
<keyword evidence="13" id="KW-1185">Reference proteome</keyword>
<evidence type="ECO:0000256" key="6">
    <source>
        <dbReference type="ARBA" id="ARBA00023125"/>
    </source>
</evidence>
<evidence type="ECO:0000259" key="11">
    <source>
        <dbReference type="PROSITE" id="PS51900"/>
    </source>
</evidence>
<dbReference type="OrthoDB" id="5297772at2"/>
<keyword evidence="7" id="KW-0233">DNA recombination</keyword>
<dbReference type="RefSeq" id="WP_014003663.1">
    <property type="nucleotide sequence ID" value="NC_015851.1"/>
</dbReference>
<evidence type="ECO:0000256" key="3">
    <source>
        <dbReference type="ARBA" id="ARBA00022618"/>
    </source>
</evidence>
<dbReference type="Gene3D" id="1.10.150.130">
    <property type="match status" value="1"/>
</dbReference>
<dbReference type="GO" id="GO:0003677">
    <property type="term" value="F:DNA binding"/>
    <property type="evidence" value="ECO:0007669"/>
    <property type="project" value="UniProtKB-UniRule"/>
</dbReference>
<dbReference type="GO" id="GO:0007059">
    <property type="term" value="P:chromosome segregation"/>
    <property type="evidence" value="ECO:0007669"/>
    <property type="project" value="UniProtKB-KW"/>
</dbReference>
<evidence type="ECO:0000256" key="8">
    <source>
        <dbReference type="ARBA" id="ARBA00023306"/>
    </source>
</evidence>
<dbReference type="PROSITE" id="PS51898">
    <property type="entry name" value="TYR_RECOMBINASE"/>
    <property type="match status" value="1"/>
</dbReference>
<proteinExistence type="predicted"/>
<geneLocation type="plasmid" evidence="12 13">
    <name>megaplasmid</name>
</geneLocation>
<keyword evidence="3" id="KW-0132">Cell division</keyword>
<reference evidence="12 13" key="1">
    <citation type="journal article" date="2011" name="J. Genet. Genomics">
        <title>Unraveling the Acidithiobacillus caldus complete genome and its central metabolisms for carbon assimilation.</title>
        <authorList>
            <person name="You X.Y."/>
            <person name="Guo X."/>
            <person name="Zheng H.J."/>
            <person name="Zhang M.J."/>
            <person name="Liu L.J."/>
            <person name="Zhu Y.Q."/>
            <person name="Zhu B."/>
            <person name="Wang S.Y."/>
            <person name="Zhao G.P."/>
            <person name="Poetsch A."/>
            <person name="Jiang C.Y."/>
            <person name="Liu S.J."/>
        </authorList>
    </citation>
    <scope>NUCLEOTIDE SEQUENCE [LARGE SCALE GENOMIC DNA]</scope>
    <source>
        <strain evidence="12 13">SM-1</strain>
        <plasmid evidence="13">Plasmid megaplasmid</plasmid>
    </source>
</reference>
<dbReference type="InterPro" id="IPR044068">
    <property type="entry name" value="CB"/>
</dbReference>
<dbReference type="PANTHER" id="PTHR30349">
    <property type="entry name" value="PHAGE INTEGRASE-RELATED"/>
    <property type="match status" value="1"/>
</dbReference>
<protein>
    <submittedName>
        <fullName evidence="12">Tyrosine recombinase, phage integrase family</fullName>
    </submittedName>
</protein>
<dbReference type="InterPro" id="IPR002104">
    <property type="entry name" value="Integrase_catalytic"/>
</dbReference>
<dbReference type="InterPro" id="IPR010998">
    <property type="entry name" value="Integrase_recombinase_N"/>
</dbReference>
<evidence type="ECO:0000256" key="9">
    <source>
        <dbReference type="PROSITE-ProRule" id="PRU01248"/>
    </source>
</evidence>
<sequence>MIDRDALFFDFKIWLTGPNFEVPYSDASIRGYLANVRRFLDFLEDEGIDDMEAISVSIVKKWVIQGKGRIAPPSTQMVRYSALRLFFDWLQYERGFPFHPARALIEEKQRIRQEGRARGGRGGSRPKRLPPVLDLEEIDRLRIEAKRYETIAGYRDAALLDFLLATGLRAQEAVTFPLDALNGYFTGRLRIIGKGNKERLVLFPPPPKASMELWLYVRRRMIAHGDTLFLSDQGKPLTAAMLYMVVRRLLERTGIRKSQTGPHLLRHTAASMWLAQGMDLRRVQENMGHSNIAMTSRYLHLIGTAEQESH</sequence>
<dbReference type="Gene3D" id="1.10.443.10">
    <property type="entry name" value="Intergrase catalytic core"/>
    <property type="match status" value="1"/>
</dbReference>
<feature type="domain" description="Core-binding (CB)" evidence="11">
    <location>
        <begin position="15"/>
        <end position="91"/>
    </location>
</feature>
<dbReference type="GO" id="GO:0051301">
    <property type="term" value="P:cell division"/>
    <property type="evidence" value="ECO:0007669"/>
    <property type="project" value="UniProtKB-KW"/>
</dbReference>
<dbReference type="AlphaFoldDB" id="F9ZUL7"/>
<dbReference type="Pfam" id="PF00589">
    <property type="entry name" value="Phage_integrase"/>
    <property type="match status" value="1"/>
</dbReference>
<dbReference type="InterPro" id="IPR013762">
    <property type="entry name" value="Integrase-like_cat_sf"/>
</dbReference>
<keyword evidence="12" id="KW-0614">Plasmid</keyword>
<dbReference type="EMBL" id="CP002574">
    <property type="protein sequence ID" value="AEK59565.1"/>
    <property type="molecule type" value="Genomic_DNA"/>
</dbReference>
<keyword evidence="4" id="KW-0159">Chromosome partition</keyword>
<dbReference type="KEGG" id="acu:Atc_m034"/>
<dbReference type="SUPFAM" id="SSF56349">
    <property type="entry name" value="DNA breaking-rejoining enzymes"/>
    <property type="match status" value="1"/>
</dbReference>
<keyword evidence="6 9" id="KW-0238">DNA-binding</keyword>
<dbReference type="InterPro" id="IPR050090">
    <property type="entry name" value="Tyrosine_recombinase_XerCD"/>
</dbReference>
<keyword evidence="2" id="KW-0963">Cytoplasm</keyword>
<dbReference type="PROSITE" id="PS51900">
    <property type="entry name" value="CB"/>
    <property type="match status" value="1"/>
</dbReference>
<comment type="subcellular location">
    <subcellularLocation>
        <location evidence="1">Cytoplasm</location>
    </subcellularLocation>
</comment>
<dbReference type="Proteomes" id="UP000006135">
    <property type="component" value="Plasmid megaplasmid"/>
</dbReference>
<dbReference type="InterPro" id="IPR004107">
    <property type="entry name" value="Integrase_SAM-like_N"/>
</dbReference>
<evidence type="ECO:0000256" key="1">
    <source>
        <dbReference type="ARBA" id="ARBA00004496"/>
    </source>
</evidence>
<dbReference type="GeneID" id="92932821"/>
<keyword evidence="5" id="KW-0229">DNA integration</keyword>
<keyword evidence="8" id="KW-0131">Cell cycle</keyword>
<dbReference type="GO" id="GO:0005737">
    <property type="term" value="C:cytoplasm"/>
    <property type="evidence" value="ECO:0007669"/>
    <property type="project" value="UniProtKB-SubCell"/>
</dbReference>
<evidence type="ECO:0000259" key="10">
    <source>
        <dbReference type="PROSITE" id="PS51898"/>
    </source>
</evidence>
<accession>F9ZUL7</accession>
<dbReference type="GO" id="GO:0015074">
    <property type="term" value="P:DNA integration"/>
    <property type="evidence" value="ECO:0007669"/>
    <property type="project" value="UniProtKB-KW"/>
</dbReference>
<dbReference type="Pfam" id="PF02899">
    <property type="entry name" value="Phage_int_SAM_1"/>
    <property type="match status" value="1"/>
</dbReference>
<evidence type="ECO:0000256" key="7">
    <source>
        <dbReference type="ARBA" id="ARBA00023172"/>
    </source>
</evidence>
<evidence type="ECO:0000256" key="2">
    <source>
        <dbReference type="ARBA" id="ARBA00022490"/>
    </source>
</evidence>
<dbReference type="HOGENOM" id="CLU_027562_9_6_6"/>
<evidence type="ECO:0000313" key="12">
    <source>
        <dbReference type="EMBL" id="AEK59565.1"/>
    </source>
</evidence>
<organism evidence="12 13">
    <name type="scientific">Acidithiobacillus caldus (strain SM-1)</name>
    <dbReference type="NCBI Taxonomy" id="990288"/>
    <lineage>
        <taxon>Bacteria</taxon>
        <taxon>Pseudomonadati</taxon>
        <taxon>Pseudomonadota</taxon>
        <taxon>Acidithiobacillia</taxon>
        <taxon>Acidithiobacillales</taxon>
        <taxon>Acidithiobacillaceae</taxon>
        <taxon>Acidithiobacillus</taxon>
    </lineage>
</organism>
<name>F9ZUL7_ACICS</name>
<evidence type="ECO:0000256" key="4">
    <source>
        <dbReference type="ARBA" id="ARBA00022829"/>
    </source>
</evidence>
<dbReference type="InterPro" id="IPR011010">
    <property type="entry name" value="DNA_brk_join_enz"/>
</dbReference>
<gene>
    <name evidence="12" type="ordered locus">Atc_m034</name>
</gene>
<feature type="domain" description="Tyr recombinase" evidence="10">
    <location>
        <begin position="128"/>
        <end position="310"/>
    </location>
</feature>
<dbReference type="PANTHER" id="PTHR30349:SF77">
    <property type="entry name" value="TYROSINE RECOMBINASE XERC"/>
    <property type="match status" value="1"/>
</dbReference>
<dbReference type="GO" id="GO:0006310">
    <property type="term" value="P:DNA recombination"/>
    <property type="evidence" value="ECO:0007669"/>
    <property type="project" value="UniProtKB-KW"/>
</dbReference>
<evidence type="ECO:0000256" key="5">
    <source>
        <dbReference type="ARBA" id="ARBA00022908"/>
    </source>
</evidence>